<dbReference type="EMBL" id="BGPR01000152">
    <property type="protein sequence ID" value="GBM00003.1"/>
    <property type="molecule type" value="Genomic_DNA"/>
</dbReference>
<evidence type="ECO:0000313" key="1">
    <source>
        <dbReference type="EMBL" id="GBM00003.1"/>
    </source>
</evidence>
<proteinExistence type="predicted"/>
<accession>A0A4Y2C6J8</accession>
<comment type="caution">
    <text evidence="1">The sequence shown here is derived from an EMBL/GenBank/DDBJ whole genome shotgun (WGS) entry which is preliminary data.</text>
</comment>
<keyword evidence="2" id="KW-1185">Reference proteome</keyword>
<gene>
    <name evidence="1" type="ORF">AVEN_19472_1</name>
</gene>
<dbReference type="AlphaFoldDB" id="A0A4Y2C6J8"/>
<dbReference type="Proteomes" id="UP000499080">
    <property type="component" value="Unassembled WGS sequence"/>
</dbReference>
<organism evidence="1 2">
    <name type="scientific">Araneus ventricosus</name>
    <name type="common">Orbweaver spider</name>
    <name type="synonym">Epeira ventricosa</name>
    <dbReference type="NCBI Taxonomy" id="182803"/>
    <lineage>
        <taxon>Eukaryota</taxon>
        <taxon>Metazoa</taxon>
        <taxon>Ecdysozoa</taxon>
        <taxon>Arthropoda</taxon>
        <taxon>Chelicerata</taxon>
        <taxon>Arachnida</taxon>
        <taxon>Araneae</taxon>
        <taxon>Araneomorphae</taxon>
        <taxon>Entelegynae</taxon>
        <taxon>Araneoidea</taxon>
        <taxon>Araneidae</taxon>
        <taxon>Araneus</taxon>
    </lineage>
</organism>
<protein>
    <submittedName>
        <fullName evidence="1">Uncharacterized protein</fullName>
    </submittedName>
</protein>
<name>A0A4Y2C6J8_ARAVE</name>
<sequence length="149" mass="16704">MNFKALIKVQSKRIFLKTLQFFVVFQLFRPIHVTQTGINGCANSGHCERGAIFLSEPQSLSNYECCVISAVRIYGSHGLSQSQGREHHCPTIYGPRTSGLSRCTMNTRSALAHNTAKWLGNGCVGEVLNLLETFCKQTAEENLIRWIRN</sequence>
<evidence type="ECO:0000313" key="2">
    <source>
        <dbReference type="Proteomes" id="UP000499080"/>
    </source>
</evidence>
<reference evidence="1 2" key="1">
    <citation type="journal article" date="2019" name="Sci. Rep.">
        <title>Orb-weaving spider Araneus ventricosus genome elucidates the spidroin gene catalogue.</title>
        <authorList>
            <person name="Kono N."/>
            <person name="Nakamura H."/>
            <person name="Ohtoshi R."/>
            <person name="Moran D.A.P."/>
            <person name="Shinohara A."/>
            <person name="Yoshida Y."/>
            <person name="Fujiwara M."/>
            <person name="Mori M."/>
            <person name="Tomita M."/>
            <person name="Arakawa K."/>
        </authorList>
    </citation>
    <scope>NUCLEOTIDE SEQUENCE [LARGE SCALE GENOMIC DNA]</scope>
</reference>